<keyword evidence="2" id="KW-0732">Signal</keyword>
<keyword evidence="1" id="KW-1133">Transmembrane helix</keyword>
<organism evidence="3 4">
    <name type="scientific">Phormidesmis priestleyi Ana</name>
    <dbReference type="NCBI Taxonomy" id="1666911"/>
    <lineage>
        <taxon>Bacteria</taxon>
        <taxon>Bacillati</taxon>
        <taxon>Cyanobacteriota</taxon>
        <taxon>Cyanophyceae</taxon>
        <taxon>Leptolyngbyales</taxon>
        <taxon>Leptolyngbyaceae</taxon>
        <taxon>Phormidesmis</taxon>
    </lineage>
</organism>
<dbReference type="Proteomes" id="UP000050465">
    <property type="component" value="Unassembled WGS sequence"/>
</dbReference>
<dbReference type="STRING" id="1666911.HLUCCA11_04670"/>
<protein>
    <submittedName>
        <fullName evidence="3">Nickel transport protein</fullName>
    </submittedName>
</protein>
<keyword evidence="1" id="KW-0472">Membrane</keyword>
<evidence type="ECO:0000256" key="2">
    <source>
        <dbReference type="SAM" id="SignalP"/>
    </source>
</evidence>
<dbReference type="SUPFAM" id="SSF49478">
    <property type="entry name" value="Cna protein B-type domain"/>
    <property type="match status" value="1"/>
</dbReference>
<proteinExistence type="predicted"/>
<keyword evidence="1" id="KW-0812">Transmembrane</keyword>
<feature type="transmembrane region" description="Helical" evidence="1">
    <location>
        <begin position="143"/>
        <end position="164"/>
    </location>
</feature>
<dbReference type="AlphaFoldDB" id="A0A0N8KNK4"/>
<feature type="chain" id="PRO_5006028094" evidence="2">
    <location>
        <begin position="28"/>
        <end position="170"/>
    </location>
</feature>
<name>A0A0N8KNK4_9CYAN</name>
<evidence type="ECO:0000256" key="1">
    <source>
        <dbReference type="SAM" id="Phobius"/>
    </source>
</evidence>
<sequence length="170" mass="18128">MKRKFLRSTLPLLAAVGMVAIPTKALAHQVQSSYILKPQIGNPTEETLEIRSAFSNNQPLKGAKVTVYAPDQSFRPHTTGVTDSQGRFSFNPDQTITGEWEVKIKQGGHSDMLRVPVTAAGIDENAVAKGPEIEDIHYASSPLPVVAVGSLAIAAACIGVVGIGRLQRKA</sequence>
<reference evidence="3 4" key="1">
    <citation type="submission" date="2015-09" db="EMBL/GenBank/DDBJ databases">
        <title>Identification and resolution of microdiversity through metagenomic sequencing of parallel consortia.</title>
        <authorList>
            <person name="Nelson W.C."/>
            <person name="Romine M.F."/>
            <person name="Lindemann S.R."/>
        </authorList>
    </citation>
    <scope>NUCLEOTIDE SEQUENCE [LARGE SCALE GENOMIC DNA]</scope>
    <source>
        <strain evidence="3">Ana</strain>
    </source>
</reference>
<comment type="caution">
    <text evidence="3">The sequence shown here is derived from an EMBL/GenBank/DDBJ whole genome shotgun (WGS) entry which is preliminary data.</text>
</comment>
<accession>A0A0N8KNK4</accession>
<evidence type="ECO:0000313" key="3">
    <source>
        <dbReference type="EMBL" id="KPQ36786.1"/>
    </source>
</evidence>
<gene>
    <name evidence="3" type="primary">cbiL</name>
    <name evidence="3" type="ORF">HLUCCA11_04670</name>
</gene>
<dbReference type="EMBL" id="LJZR01000004">
    <property type="protein sequence ID" value="KPQ36786.1"/>
    <property type="molecule type" value="Genomic_DNA"/>
</dbReference>
<evidence type="ECO:0000313" key="4">
    <source>
        <dbReference type="Proteomes" id="UP000050465"/>
    </source>
</evidence>
<feature type="signal peptide" evidence="2">
    <location>
        <begin position="1"/>
        <end position="27"/>
    </location>
</feature>